<protein>
    <recommendedName>
        <fullName evidence="1">DUF7936 domain-containing protein</fullName>
    </recommendedName>
</protein>
<proteinExistence type="predicted"/>
<name>A0A6J5KJB3_9CAUD</name>
<sequence length="101" mass="11167">MITWSIDAMNCYPDVDGKKDVVFNVFWRCSSTDGNYNASVYGSERISATSEFTPYESLTQDQVIGWVKTALGDKVALCEADVTKQIANLANPPIKTPALPW</sequence>
<dbReference type="Pfam" id="PF25590">
    <property type="entry name" value="DUF7936"/>
    <property type="match status" value="1"/>
</dbReference>
<evidence type="ECO:0000313" key="2">
    <source>
        <dbReference type="EMBL" id="CAB4121671.1"/>
    </source>
</evidence>
<organism evidence="2">
    <name type="scientific">uncultured Caudovirales phage</name>
    <dbReference type="NCBI Taxonomy" id="2100421"/>
    <lineage>
        <taxon>Viruses</taxon>
        <taxon>Duplodnaviria</taxon>
        <taxon>Heunggongvirae</taxon>
        <taxon>Uroviricota</taxon>
        <taxon>Caudoviricetes</taxon>
        <taxon>Peduoviridae</taxon>
        <taxon>Maltschvirus</taxon>
        <taxon>Maltschvirus maltsch</taxon>
    </lineage>
</organism>
<accession>A0A6J5KJB3</accession>
<gene>
    <name evidence="2" type="ORF">UFOVP21_24</name>
</gene>
<dbReference type="EMBL" id="LR796148">
    <property type="protein sequence ID" value="CAB4121671.1"/>
    <property type="molecule type" value="Genomic_DNA"/>
</dbReference>
<dbReference type="InterPro" id="IPR057696">
    <property type="entry name" value="DUF7936"/>
</dbReference>
<reference evidence="2" key="1">
    <citation type="submission" date="2020-04" db="EMBL/GenBank/DDBJ databases">
        <authorList>
            <person name="Chiriac C."/>
            <person name="Salcher M."/>
            <person name="Ghai R."/>
            <person name="Kavagutti S V."/>
        </authorList>
    </citation>
    <scope>NUCLEOTIDE SEQUENCE</scope>
</reference>
<evidence type="ECO:0000259" key="1">
    <source>
        <dbReference type="Pfam" id="PF25590"/>
    </source>
</evidence>
<feature type="domain" description="DUF7936" evidence="1">
    <location>
        <begin position="2"/>
        <end position="101"/>
    </location>
</feature>